<feature type="transmembrane region" description="Helical" evidence="7">
    <location>
        <begin position="268"/>
        <end position="288"/>
    </location>
</feature>
<dbReference type="EMBL" id="JAIXMP010000005">
    <property type="protein sequence ID" value="KAI9272963.1"/>
    <property type="molecule type" value="Genomic_DNA"/>
</dbReference>
<comment type="caution">
    <text evidence="10">The sequence shown here is derived from an EMBL/GenBank/DDBJ whole genome shotgun (WGS) entry which is preliminary data.</text>
</comment>
<dbReference type="InterPro" id="IPR040236">
    <property type="entry name" value="TMEM198"/>
</dbReference>
<evidence type="ECO:0000256" key="1">
    <source>
        <dbReference type="ARBA" id="ARBA00004141"/>
    </source>
</evidence>
<evidence type="ECO:0000256" key="6">
    <source>
        <dbReference type="ARBA" id="ARBA00049737"/>
    </source>
</evidence>
<reference evidence="10" key="1">
    <citation type="journal article" date="2022" name="IScience">
        <title>Evolution of zygomycete secretomes and the origins of terrestrial fungal ecologies.</title>
        <authorList>
            <person name="Chang Y."/>
            <person name="Wang Y."/>
            <person name="Mondo S."/>
            <person name="Ahrendt S."/>
            <person name="Andreopoulos W."/>
            <person name="Barry K."/>
            <person name="Beard J."/>
            <person name="Benny G.L."/>
            <person name="Blankenship S."/>
            <person name="Bonito G."/>
            <person name="Cuomo C."/>
            <person name="Desiro A."/>
            <person name="Gervers K.A."/>
            <person name="Hundley H."/>
            <person name="Kuo A."/>
            <person name="LaButti K."/>
            <person name="Lang B.F."/>
            <person name="Lipzen A."/>
            <person name="O'Donnell K."/>
            <person name="Pangilinan J."/>
            <person name="Reynolds N."/>
            <person name="Sandor L."/>
            <person name="Smith M.E."/>
            <person name="Tsang A."/>
            <person name="Grigoriev I.V."/>
            <person name="Stajich J.E."/>
            <person name="Spatafora J.W."/>
        </authorList>
    </citation>
    <scope>NUCLEOTIDE SEQUENCE</scope>
    <source>
        <strain evidence="10">RSA 2281</strain>
    </source>
</reference>
<feature type="transmembrane region" description="Helical" evidence="7">
    <location>
        <begin position="151"/>
        <end position="173"/>
    </location>
</feature>
<evidence type="ECO:0000256" key="5">
    <source>
        <dbReference type="ARBA" id="ARBA00023136"/>
    </source>
</evidence>
<sequence>MLNRSLSIILFFVLILVSHINAYVILRPTPSFDPNAISPSIASPTEAPHLQRKRIVKRANVQETLSLYQDWAKDCSDDNEDDQGGDVARNQNLRQLWQTVTVYCGNNHVKTITKTRTETAVATETVSSGHDDDDDVKCDDQCWSDYLWHTYGYGISVAQGFTGITCILIGLYFMIFGYRYFRPTLGLVGFVFFALMVWVGLVNNEPVYGYPHTEIVYICVSIGLGILGGILFMFFYPLGLYFVGALAGLFFAVYIMSWQESLVIQIKVARICFIIGVGVLFIIFVILFESYVIIFSTSFTGAYLFILGLDFFAHTGFINALLLIFDGNPNHYNAYIMNRPVIVMLAFVVVLTLFSAGGQYYWNLIKEKRWFGVNAVKEEAKPPAEK</sequence>
<organism evidence="10 11">
    <name type="scientific">Phascolomyces articulosus</name>
    <dbReference type="NCBI Taxonomy" id="60185"/>
    <lineage>
        <taxon>Eukaryota</taxon>
        <taxon>Fungi</taxon>
        <taxon>Fungi incertae sedis</taxon>
        <taxon>Mucoromycota</taxon>
        <taxon>Mucoromycotina</taxon>
        <taxon>Mucoromycetes</taxon>
        <taxon>Mucorales</taxon>
        <taxon>Lichtheimiaceae</taxon>
        <taxon>Phascolomyces</taxon>
    </lineage>
</organism>
<name>A0AAD5KJU9_9FUNG</name>
<evidence type="ECO:0000256" key="8">
    <source>
        <dbReference type="SAM" id="SignalP"/>
    </source>
</evidence>
<accession>A0AAD5KJU9</accession>
<keyword evidence="5 7" id="KW-0472">Membrane</keyword>
<comment type="similarity">
    <text evidence="2">Belongs to the TMEM198 family.</text>
</comment>
<comment type="subcellular location">
    <subcellularLocation>
        <location evidence="1">Membrane</location>
        <topology evidence="1">Multi-pass membrane protein</topology>
    </subcellularLocation>
</comment>
<reference evidence="10" key="2">
    <citation type="submission" date="2023-02" db="EMBL/GenBank/DDBJ databases">
        <authorList>
            <consortium name="DOE Joint Genome Institute"/>
            <person name="Mondo S.J."/>
            <person name="Chang Y."/>
            <person name="Wang Y."/>
            <person name="Ahrendt S."/>
            <person name="Andreopoulos W."/>
            <person name="Barry K."/>
            <person name="Beard J."/>
            <person name="Benny G.L."/>
            <person name="Blankenship S."/>
            <person name="Bonito G."/>
            <person name="Cuomo C."/>
            <person name="Desiro A."/>
            <person name="Gervers K.A."/>
            <person name="Hundley H."/>
            <person name="Kuo A."/>
            <person name="LaButti K."/>
            <person name="Lang B.F."/>
            <person name="Lipzen A."/>
            <person name="O'Donnell K."/>
            <person name="Pangilinan J."/>
            <person name="Reynolds N."/>
            <person name="Sandor L."/>
            <person name="Smith M.W."/>
            <person name="Tsang A."/>
            <person name="Grigoriev I.V."/>
            <person name="Stajich J.E."/>
            <person name="Spatafora J.W."/>
        </authorList>
    </citation>
    <scope>NUCLEOTIDE SEQUENCE</scope>
    <source>
        <strain evidence="10">RSA 2281</strain>
    </source>
</reference>
<feature type="signal peptide" evidence="8">
    <location>
        <begin position="1"/>
        <end position="22"/>
    </location>
</feature>
<protein>
    <recommendedName>
        <fullName evidence="6">Transmembrane protein 198</fullName>
    </recommendedName>
</protein>
<evidence type="ECO:0000256" key="7">
    <source>
        <dbReference type="SAM" id="Phobius"/>
    </source>
</evidence>
<dbReference type="GO" id="GO:0005886">
    <property type="term" value="C:plasma membrane"/>
    <property type="evidence" value="ECO:0007669"/>
    <property type="project" value="TreeGrafter"/>
</dbReference>
<feature type="transmembrane region" description="Helical" evidence="7">
    <location>
        <begin position="240"/>
        <end position="256"/>
    </location>
</feature>
<feature type="transmembrane region" description="Helical" evidence="7">
    <location>
        <begin position="341"/>
        <end position="362"/>
    </location>
</feature>
<dbReference type="Proteomes" id="UP001209540">
    <property type="component" value="Unassembled WGS sequence"/>
</dbReference>
<dbReference type="PANTHER" id="PTHR31247">
    <property type="entry name" value="TRANSMEMBRANE PROTEIN 198 FAMILY MEMBER"/>
    <property type="match status" value="1"/>
</dbReference>
<keyword evidence="8" id="KW-0732">Signal</keyword>
<gene>
    <name evidence="10" type="ORF">BDA99DRAFT_499644</name>
</gene>
<feature type="transmembrane region" description="Helical" evidence="7">
    <location>
        <begin position="215"/>
        <end position="235"/>
    </location>
</feature>
<feature type="domain" description="TM7S3/TM198-like" evidence="9">
    <location>
        <begin position="163"/>
        <end position="359"/>
    </location>
</feature>
<feature type="transmembrane region" description="Helical" evidence="7">
    <location>
        <begin position="300"/>
        <end position="325"/>
    </location>
</feature>
<keyword evidence="3 7" id="KW-0812">Transmembrane</keyword>
<evidence type="ECO:0000313" key="11">
    <source>
        <dbReference type="Proteomes" id="UP001209540"/>
    </source>
</evidence>
<evidence type="ECO:0000256" key="3">
    <source>
        <dbReference type="ARBA" id="ARBA00022692"/>
    </source>
</evidence>
<keyword evidence="11" id="KW-1185">Reference proteome</keyword>
<keyword evidence="4 7" id="KW-1133">Transmembrane helix</keyword>
<feature type="chain" id="PRO_5042104390" description="Transmembrane protein 198" evidence="8">
    <location>
        <begin position="23"/>
        <end position="386"/>
    </location>
</feature>
<dbReference type="InterPro" id="IPR025256">
    <property type="entry name" value="TM7S3/TM198-like_dom"/>
</dbReference>
<evidence type="ECO:0000259" key="9">
    <source>
        <dbReference type="Pfam" id="PF13886"/>
    </source>
</evidence>
<feature type="transmembrane region" description="Helical" evidence="7">
    <location>
        <begin position="185"/>
        <end position="203"/>
    </location>
</feature>
<proteinExistence type="inferred from homology"/>
<evidence type="ECO:0000256" key="4">
    <source>
        <dbReference type="ARBA" id="ARBA00022989"/>
    </source>
</evidence>
<evidence type="ECO:0000313" key="10">
    <source>
        <dbReference type="EMBL" id="KAI9272963.1"/>
    </source>
</evidence>
<dbReference type="PANTHER" id="PTHR31247:SF5">
    <property type="entry name" value="DUF4203 DOMAIN-CONTAINING PROTEIN"/>
    <property type="match status" value="1"/>
</dbReference>
<evidence type="ECO:0000256" key="2">
    <source>
        <dbReference type="ARBA" id="ARBA00006244"/>
    </source>
</evidence>
<dbReference type="Pfam" id="PF13886">
    <property type="entry name" value="TM7S3_TM198"/>
    <property type="match status" value="1"/>
</dbReference>
<dbReference type="AlphaFoldDB" id="A0AAD5KJU9"/>